<proteinExistence type="predicted"/>
<dbReference type="Proteomes" id="UP000750711">
    <property type="component" value="Unassembled WGS sequence"/>
</dbReference>
<reference evidence="1" key="1">
    <citation type="submission" date="2021-03" db="EMBL/GenBank/DDBJ databases">
        <title>Comparative genomics and phylogenomic investigation of the class Geoglossomycetes provide insights into ecological specialization and systematics.</title>
        <authorList>
            <person name="Melie T."/>
            <person name="Pirro S."/>
            <person name="Miller A.N."/>
            <person name="Quandt A."/>
        </authorList>
    </citation>
    <scope>NUCLEOTIDE SEQUENCE</scope>
    <source>
        <strain evidence="1">CAQ_001_2017</strain>
    </source>
</reference>
<keyword evidence="2" id="KW-1185">Reference proteome</keyword>
<comment type="caution">
    <text evidence="1">The sequence shown here is derived from an EMBL/GenBank/DDBJ whole genome shotgun (WGS) entry which is preliminary data.</text>
</comment>
<protein>
    <submittedName>
        <fullName evidence="1">Uncharacterized protein</fullName>
    </submittedName>
</protein>
<name>A0A9P8LE28_9PEZI</name>
<evidence type="ECO:0000313" key="2">
    <source>
        <dbReference type="Proteomes" id="UP000750711"/>
    </source>
</evidence>
<dbReference type="EMBL" id="JAGHQM010000356">
    <property type="protein sequence ID" value="KAH0562407.1"/>
    <property type="molecule type" value="Genomic_DNA"/>
</dbReference>
<gene>
    <name evidence="1" type="ORF">GP486_002900</name>
</gene>
<sequence length="1709" mass="183154">MADNTISWETAKQWLVALTSDLKESPTVPDALLAARKEVAIAVAAGQIHNDGTFEYRSIYSPSNIALAPSKWAPYKAARPTGTPTAGQMVVRRTSGLPFKALQLDNWPETKMYGLRPTITYGPFLDKLNRTVNIDIFRPSPVQEFTSPISGDPPLFYTTGQVTHDGLLKTTLGRGTAWIRADLFTRFNPDESSRAPSDTFFGLSIESGTMVIPVHGPPNLIPPRQLTLQLAEDNAATGMFSITSVKSGSITFTFANSIAAASLTTSSAADVTVFGSRYNLQQGQYAASYSGGRINFAMVPDASVFLPPVAQPSQLVAVAGSSKVDAISWSIPAKNFNNKIFYETVGSGGFKLSLSGDSTLTLHGDDLRIALGACNVIVESGSISISGIAGKMPLRSRMIRVSQNEIVSGKDTGRSSITCQNFKVPTFYYAATASGVESLTLRMNVSFSLDQPRTVNNERVAFEALNGGDEPWSTITWVHDPGSTGITINVQATNSRSVWSSLGEAPVVFALRNLLLKADEPRDIDIAGVYKEGAIVSGALTMTSFLRYSLPFLPDPYVTNFELVPDAAIEKNGIGYLNFSQSWSEETTSEMDIDLMARVATPAKTMQRNKDGPNDDNELSLIRQLEGDAVRRYWDPAFHKNELASGVMPDVGMGSFFHIPNGNPLLNQTSHPPALMDISSGLSQFGVTFGTGLSKAISLGTGGIPSRGAPTPSLPGLAGSFAEIEDFGISGLMLQSAQSNVRIMTLPGVHWEGVLDDSLHATYQFPYSGPTTHVAIQDGDGSMPSVKLVPIAPREAIDALVGSFKSSDRFSVAVRCSLPIGMAALATMKNYPAYPPPSAKKIEFKLGGEVDQNSKMKSPELEPAHQLSFTPPGKPLISFPRPPFEALGPSAPSDRSFSGMTTILKMGLGPNAQELIDPATNTFMGDMQNKVPLSRLDVSGYGASIFSDWKRVLGPQDAENAITNVLINVFNGRTSRTVVELHSVMAPFAVAVVKTIEIRRLNSGIVLRHESDWQASSDGFYFYKNTGIVTHPGVIRGVTKVRNISDIGKPISVDGVPLDLRRVQFDCDVQVEDGGQPRSVIGSHLDGCVLLPGTPTPDNTPKNDLSNPSAPAWYASILQQLKLGGSIDTVVQLGTSGQMKRLTSISVKPSLDPASNKQVAVVAAMGSPIFAGGGQWSFVRTQGYDNYKQPYPVDLAIGVPIVKIGTHDSPDLDSIATPYAFKDPQDLLSSFPATAYNIVHGAASHRVIFTSPEIPFVQAAKKGFEAAEVWVADSFALGKSATIFPNIQDCLPVVLPDLPAGAKKLLEIDPRGGYKFEPTRVVGNIEIPQLEFPATIPLSGLERTIKSDASVQTVAQIMQTGNALKDGAQELSKDVLDARTTISVAINTFGNVSKMDITNLHMVTRNINTATGAVKDATRVIGRLSSDVQKIGGLLGADPDIHLPDLPELPKVAGDVQHVFGSSLSQVQKAISFLDNLKFLPHFKVSMTNEWSMVMSTSMNKNDLFQKLESPGPREAVEKIIEQFDFLVSATLSLSAFLLKMHIGTTIKIPTGVGPIVALGTGAFDVALGTSGVEVKLDLGFGIGVDFSVGPFSASASYTQSQTILFSDQVFGLGITACMRAHVDLVIASADLYLEAKLLVVGGDCHPKQPGKTHADHGGTTIWAYARVKIALHVSIFLVCNIGVEEEAHWDSNLNGGRCLLDDMSDLIH</sequence>
<accession>A0A9P8LE28</accession>
<organism evidence="1 2">
    <name type="scientific">Trichoglossum hirsutum</name>
    <dbReference type="NCBI Taxonomy" id="265104"/>
    <lineage>
        <taxon>Eukaryota</taxon>
        <taxon>Fungi</taxon>
        <taxon>Dikarya</taxon>
        <taxon>Ascomycota</taxon>
        <taxon>Pezizomycotina</taxon>
        <taxon>Geoglossomycetes</taxon>
        <taxon>Geoglossales</taxon>
        <taxon>Geoglossaceae</taxon>
        <taxon>Trichoglossum</taxon>
    </lineage>
</organism>
<evidence type="ECO:0000313" key="1">
    <source>
        <dbReference type="EMBL" id="KAH0562407.1"/>
    </source>
</evidence>